<name>A0A383C9W4_9ZZZZ</name>
<evidence type="ECO:0000256" key="1">
    <source>
        <dbReference type="ARBA" id="ARBA00022679"/>
    </source>
</evidence>
<dbReference type="SUPFAM" id="SSF53613">
    <property type="entry name" value="Ribokinase-like"/>
    <property type="match status" value="1"/>
</dbReference>
<dbReference type="GO" id="GO:0033785">
    <property type="term" value="F:heptose 7-phosphate kinase activity"/>
    <property type="evidence" value="ECO:0007669"/>
    <property type="project" value="TreeGrafter"/>
</dbReference>
<keyword evidence="2" id="KW-0418">Kinase</keyword>
<dbReference type="PANTHER" id="PTHR46969:SF1">
    <property type="entry name" value="BIFUNCTIONAL PROTEIN HLDE"/>
    <property type="match status" value="1"/>
</dbReference>
<keyword evidence="1" id="KW-0808">Transferase</keyword>
<protein>
    <recommendedName>
        <fullName evidence="3">Carbohydrate kinase PfkB domain-containing protein</fullName>
    </recommendedName>
</protein>
<evidence type="ECO:0000313" key="4">
    <source>
        <dbReference type="EMBL" id="SVE28964.1"/>
    </source>
</evidence>
<dbReference type="PROSITE" id="PS00583">
    <property type="entry name" value="PFKB_KINASES_1"/>
    <property type="match status" value="1"/>
</dbReference>
<accession>A0A383C9W4</accession>
<gene>
    <name evidence="4" type="ORF">METZ01_LOCUS481818</name>
</gene>
<dbReference type="InterPro" id="IPR011611">
    <property type="entry name" value="PfkB_dom"/>
</dbReference>
<dbReference type="GO" id="GO:0005829">
    <property type="term" value="C:cytosol"/>
    <property type="evidence" value="ECO:0007669"/>
    <property type="project" value="TreeGrafter"/>
</dbReference>
<feature type="non-terminal residue" evidence="4">
    <location>
        <position position="1"/>
    </location>
</feature>
<dbReference type="PANTHER" id="PTHR46969">
    <property type="entry name" value="BIFUNCTIONAL PROTEIN HLDE"/>
    <property type="match status" value="1"/>
</dbReference>
<feature type="non-terminal residue" evidence="4">
    <location>
        <position position="242"/>
    </location>
</feature>
<feature type="domain" description="Carbohydrate kinase PfkB" evidence="3">
    <location>
        <begin position="12"/>
        <end position="240"/>
    </location>
</feature>
<sequence>IMDLHQLKKGKILIVGDIILDEYLKGSVSKVSPEAPVPVLKPENRDLKMGGASNVAFNVKSLGSKVELIGVIGKDSAGKEIKSLLKNKSIKASLVTSNKMTVNKLRLLAGQQQLLRLDKEELFTREEWLLTKKLFINKLKNFNTVVLSDYGKGTLLDVPFLIRESKKRKIPVFIDPKGNNFNKYKGAYIITPNLQEFSAEVGGFTSESGFTYKAKMLIKRLSLKALLVTRGQEGMTLFEKSS</sequence>
<reference evidence="4" key="1">
    <citation type="submission" date="2018-05" db="EMBL/GenBank/DDBJ databases">
        <authorList>
            <person name="Lanie J.A."/>
            <person name="Ng W.-L."/>
            <person name="Kazmierczak K.M."/>
            <person name="Andrzejewski T.M."/>
            <person name="Davidsen T.M."/>
            <person name="Wayne K.J."/>
            <person name="Tettelin H."/>
            <person name="Glass J.I."/>
            <person name="Rusch D."/>
            <person name="Podicherti R."/>
            <person name="Tsui H.-C.T."/>
            <person name="Winkler M.E."/>
        </authorList>
    </citation>
    <scope>NUCLEOTIDE SEQUENCE</scope>
</reference>
<dbReference type="AlphaFoldDB" id="A0A383C9W4"/>
<dbReference type="GO" id="GO:0033786">
    <property type="term" value="F:heptose-1-phosphate adenylyltransferase activity"/>
    <property type="evidence" value="ECO:0007669"/>
    <property type="project" value="TreeGrafter"/>
</dbReference>
<dbReference type="Pfam" id="PF00294">
    <property type="entry name" value="PfkB"/>
    <property type="match status" value="1"/>
</dbReference>
<proteinExistence type="predicted"/>
<evidence type="ECO:0000259" key="3">
    <source>
        <dbReference type="Pfam" id="PF00294"/>
    </source>
</evidence>
<dbReference type="InterPro" id="IPR002173">
    <property type="entry name" value="Carboh/pur_kinase_PfkB_CS"/>
</dbReference>
<dbReference type="EMBL" id="UINC01207042">
    <property type="protein sequence ID" value="SVE28964.1"/>
    <property type="molecule type" value="Genomic_DNA"/>
</dbReference>
<organism evidence="4">
    <name type="scientific">marine metagenome</name>
    <dbReference type="NCBI Taxonomy" id="408172"/>
    <lineage>
        <taxon>unclassified sequences</taxon>
        <taxon>metagenomes</taxon>
        <taxon>ecological metagenomes</taxon>
    </lineage>
</organism>
<evidence type="ECO:0000256" key="2">
    <source>
        <dbReference type="ARBA" id="ARBA00022777"/>
    </source>
</evidence>
<dbReference type="Gene3D" id="3.40.1190.20">
    <property type="match status" value="1"/>
</dbReference>
<dbReference type="InterPro" id="IPR029056">
    <property type="entry name" value="Ribokinase-like"/>
</dbReference>